<sequence length="223" mass="25031">MSGAPNPMALSTEPVLDMIIKAYSACKSQDILPIHSIAQYVYRHLDDWGTLEGKLNAMTFIIAPILQEILRVPDRNKFKCLNASYPVGRTRKVALETKSKGADLLRLAVFTKDALDLLSNELEQDSPILSFQSISHVVTFYLGAKIDNTIVHTRLSEVNLPSLITEVNLDQGDFYHLFQAETLVQVTSDRLQRKRNKPLVDTPFPTLATLQRDVALGIKRKVK</sequence>
<keyword evidence="2" id="KW-1185">Reference proteome</keyword>
<organism evidence="1 2">
    <name type="scientific">Lobosporangium transversale</name>
    <dbReference type="NCBI Taxonomy" id="64571"/>
    <lineage>
        <taxon>Eukaryota</taxon>
        <taxon>Fungi</taxon>
        <taxon>Fungi incertae sedis</taxon>
        <taxon>Mucoromycota</taxon>
        <taxon>Mortierellomycotina</taxon>
        <taxon>Mortierellomycetes</taxon>
        <taxon>Mortierellales</taxon>
        <taxon>Mortierellaceae</taxon>
        <taxon>Lobosporangium</taxon>
    </lineage>
</organism>
<dbReference type="RefSeq" id="XP_021885991.1">
    <property type="nucleotide sequence ID" value="XM_022028390.1"/>
</dbReference>
<comment type="caution">
    <text evidence="1">The sequence shown here is derived from an EMBL/GenBank/DDBJ whole genome shotgun (WGS) entry which is preliminary data.</text>
</comment>
<reference evidence="1 2" key="1">
    <citation type="submission" date="2016-07" db="EMBL/GenBank/DDBJ databases">
        <title>Pervasive Adenine N6-methylation of Active Genes in Fungi.</title>
        <authorList>
            <consortium name="DOE Joint Genome Institute"/>
            <person name="Mondo S.J."/>
            <person name="Dannebaum R.O."/>
            <person name="Kuo R.C."/>
            <person name="Labutti K."/>
            <person name="Haridas S."/>
            <person name="Kuo A."/>
            <person name="Salamov A."/>
            <person name="Ahrendt S.R."/>
            <person name="Lipzen A."/>
            <person name="Sullivan W."/>
            <person name="Andreopoulos W.B."/>
            <person name="Clum A."/>
            <person name="Lindquist E."/>
            <person name="Daum C."/>
            <person name="Ramamoorthy G.K."/>
            <person name="Gryganskyi A."/>
            <person name="Culley D."/>
            <person name="Magnuson J.K."/>
            <person name="James T.Y."/>
            <person name="O'Malley M.A."/>
            <person name="Stajich J.E."/>
            <person name="Spatafora J.W."/>
            <person name="Visel A."/>
            <person name="Grigoriev I.V."/>
        </authorList>
    </citation>
    <scope>NUCLEOTIDE SEQUENCE [LARGE SCALE GENOMIC DNA]</scope>
    <source>
        <strain evidence="1 2">NRRL 3116</strain>
    </source>
</reference>
<name>A0A1Y2H197_9FUNG</name>
<protein>
    <submittedName>
        <fullName evidence="1">Uncharacterized protein</fullName>
    </submittedName>
</protein>
<dbReference type="OrthoDB" id="2448606at2759"/>
<evidence type="ECO:0000313" key="1">
    <source>
        <dbReference type="EMBL" id="ORZ28306.1"/>
    </source>
</evidence>
<gene>
    <name evidence="1" type="ORF">BCR41DRAFT_391782</name>
</gene>
<evidence type="ECO:0000313" key="2">
    <source>
        <dbReference type="Proteomes" id="UP000193648"/>
    </source>
</evidence>
<accession>A0A1Y2H197</accession>
<dbReference type="AlphaFoldDB" id="A0A1Y2H197"/>
<dbReference type="InParanoid" id="A0A1Y2H197"/>
<proteinExistence type="predicted"/>
<dbReference type="Proteomes" id="UP000193648">
    <property type="component" value="Unassembled WGS sequence"/>
</dbReference>
<dbReference type="EMBL" id="MCFF01000002">
    <property type="protein sequence ID" value="ORZ28306.1"/>
    <property type="molecule type" value="Genomic_DNA"/>
</dbReference>
<dbReference type="GeneID" id="33570233"/>